<dbReference type="PANTHER" id="PTHR43477">
    <property type="entry name" value="DIHYDROANTICAPSIN 7-DEHYDROGENASE"/>
    <property type="match status" value="1"/>
</dbReference>
<evidence type="ECO:0000256" key="2">
    <source>
        <dbReference type="ARBA" id="ARBA00023002"/>
    </source>
</evidence>
<dbReference type="PANTHER" id="PTHR43477:SF1">
    <property type="entry name" value="DIHYDROANTICAPSIN 7-DEHYDROGENASE"/>
    <property type="match status" value="1"/>
</dbReference>
<keyword evidence="4" id="KW-1185">Reference proteome</keyword>
<evidence type="ECO:0000256" key="1">
    <source>
        <dbReference type="ARBA" id="ARBA00006484"/>
    </source>
</evidence>
<proteinExistence type="inferred from homology"/>
<accession>A0A8J3IE36</accession>
<dbReference type="InterPro" id="IPR036291">
    <property type="entry name" value="NAD(P)-bd_dom_sf"/>
</dbReference>
<dbReference type="PRINTS" id="PR00081">
    <property type="entry name" value="GDHRDH"/>
</dbReference>
<gene>
    <name evidence="3" type="ORF">KSX_77770</name>
</gene>
<comment type="caution">
    <text evidence="3">The sequence shown here is derived from an EMBL/GenBank/DDBJ whole genome shotgun (WGS) entry which is preliminary data.</text>
</comment>
<dbReference type="Pfam" id="PF13561">
    <property type="entry name" value="adh_short_C2"/>
    <property type="match status" value="1"/>
</dbReference>
<dbReference type="InterPro" id="IPR051122">
    <property type="entry name" value="SDR_DHRS6-like"/>
</dbReference>
<dbReference type="RefSeq" id="WP_220198720.1">
    <property type="nucleotide sequence ID" value="NZ_BNJF01000005.1"/>
</dbReference>
<dbReference type="Proteomes" id="UP000612362">
    <property type="component" value="Unassembled WGS sequence"/>
</dbReference>
<reference evidence="3" key="1">
    <citation type="submission" date="2020-10" db="EMBL/GenBank/DDBJ databases">
        <title>Taxonomic study of unclassified bacteria belonging to the class Ktedonobacteria.</title>
        <authorList>
            <person name="Yabe S."/>
            <person name="Wang C.M."/>
            <person name="Zheng Y."/>
            <person name="Sakai Y."/>
            <person name="Cavaletti L."/>
            <person name="Monciardini P."/>
            <person name="Donadio S."/>
        </authorList>
    </citation>
    <scope>NUCLEOTIDE SEQUENCE</scope>
    <source>
        <strain evidence="3">SOSP1-1</strain>
    </source>
</reference>
<sequence>MNLSGQRVIILGGASGVGLATAKSLVTQGANVIIGGRQAEKVKQAVAEVGEGASGEAVDAADSEQLRTFFQRVGKFDHLVLTLSGGAGAGPLRTLEMDALGKGFEGKFWPQIRAAQASLETIRRDGSITFVTAISARNSMPGTAGLAAINGALEAMVPPLASELRPLRVNAVSPGIIATPWWNIMPEKQRVAFFKESAAATSVGRVGEPEDVALSIVYLIQNGFVTGSVLECDGGLRLDNSVQL</sequence>
<name>A0A8J3IE36_9CHLR</name>
<protein>
    <submittedName>
        <fullName evidence="3">Short-chain dehydrogenase</fullName>
    </submittedName>
</protein>
<organism evidence="3 4">
    <name type="scientific">Ktedonospora formicarum</name>
    <dbReference type="NCBI Taxonomy" id="2778364"/>
    <lineage>
        <taxon>Bacteria</taxon>
        <taxon>Bacillati</taxon>
        <taxon>Chloroflexota</taxon>
        <taxon>Ktedonobacteria</taxon>
        <taxon>Ktedonobacterales</taxon>
        <taxon>Ktedonobacteraceae</taxon>
        <taxon>Ktedonospora</taxon>
    </lineage>
</organism>
<evidence type="ECO:0000313" key="4">
    <source>
        <dbReference type="Proteomes" id="UP000612362"/>
    </source>
</evidence>
<dbReference type="InterPro" id="IPR002347">
    <property type="entry name" value="SDR_fam"/>
</dbReference>
<dbReference type="EMBL" id="BNJF01000005">
    <property type="protein sequence ID" value="GHO49614.1"/>
    <property type="molecule type" value="Genomic_DNA"/>
</dbReference>
<comment type="similarity">
    <text evidence="1">Belongs to the short-chain dehydrogenases/reductases (SDR) family.</text>
</comment>
<dbReference type="AlphaFoldDB" id="A0A8J3IE36"/>
<keyword evidence="2" id="KW-0560">Oxidoreductase</keyword>
<dbReference type="Gene3D" id="3.40.50.720">
    <property type="entry name" value="NAD(P)-binding Rossmann-like Domain"/>
    <property type="match status" value="1"/>
</dbReference>
<dbReference type="GO" id="GO:0016491">
    <property type="term" value="F:oxidoreductase activity"/>
    <property type="evidence" value="ECO:0007669"/>
    <property type="project" value="UniProtKB-KW"/>
</dbReference>
<dbReference type="SUPFAM" id="SSF51735">
    <property type="entry name" value="NAD(P)-binding Rossmann-fold domains"/>
    <property type="match status" value="1"/>
</dbReference>
<evidence type="ECO:0000313" key="3">
    <source>
        <dbReference type="EMBL" id="GHO49614.1"/>
    </source>
</evidence>